<dbReference type="Proteomes" id="UP000008139">
    <property type="component" value="Chromosome"/>
</dbReference>
<dbReference type="KEGG" id="hmr:Hipma_0163"/>
<dbReference type="AlphaFoldDB" id="F2LX84"/>
<protein>
    <submittedName>
        <fullName evidence="1">ApbE family lipoprotein</fullName>
    </submittedName>
</protein>
<organism evidence="1 2">
    <name type="scientific">Hippea maritima (strain ATCC 700847 / DSM 10411 / MH2)</name>
    <dbReference type="NCBI Taxonomy" id="760142"/>
    <lineage>
        <taxon>Bacteria</taxon>
        <taxon>Pseudomonadati</taxon>
        <taxon>Campylobacterota</taxon>
        <taxon>Desulfurellia</taxon>
        <taxon>Desulfurellales</taxon>
        <taxon>Hippeaceae</taxon>
        <taxon>Hippea</taxon>
    </lineage>
</organism>
<accession>F2LX84</accession>
<keyword evidence="2" id="KW-1185">Reference proteome</keyword>
<evidence type="ECO:0000313" key="2">
    <source>
        <dbReference type="Proteomes" id="UP000008139"/>
    </source>
</evidence>
<proteinExistence type="predicted"/>
<keyword evidence="1" id="KW-0449">Lipoprotein</keyword>
<dbReference type="EMBL" id="CP002606">
    <property type="protein sequence ID" value="AEA33142.1"/>
    <property type="molecule type" value="Genomic_DNA"/>
</dbReference>
<gene>
    <name evidence="1" type="ordered locus">Hipma_0163</name>
</gene>
<dbReference type="InterPro" id="IPR003374">
    <property type="entry name" value="ApbE-like_sf"/>
</dbReference>
<dbReference type="SUPFAM" id="SSF143631">
    <property type="entry name" value="ApbE-like"/>
    <property type="match status" value="1"/>
</dbReference>
<dbReference type="HOGENOM" id="CLU_074757_1_0_7"/>
<reference evidence="1 2" key="1">
    <citation type="journal article" date="2011" name="Stand. Genomic Sci.">
        <title>Complete genome sequence of the thermophilic sulfur-reducer Hippea maritima type strain (MH(2)).</title>
        <authorList>
            <person name="Huntemann M."/>
            <person name="Lu M."/>
            <person name="Nolan M."/>
            <person name="Lapidus A."/>
            <person name="Lucas S."/>
            <person name="Hammon N."/>
            <person name="Deshpande S."/>
            <person name="Cheng J.F."/>
            <person name="Tapia R."/>
            <person name="Han C."/>
            <person name="Goodwin L."/>
            <person name="Pitluck S."/>
            <person name="Liolios K."/>
            <person name="Pagani I."/>
            <person name="Ivanova N."/>
            <person name="Ovchinikova G."/>
            <person name="Pati A."/>
            <person name="Chen A."/>
            <person name="Palaniappan K."/>
            <person name="Land M."/>
            <person name="Hauser L."/>
            <person name="Jeffries C.D."/>
            <person name="Detter J.C."/>
            <person name="Brambilla E.M."/>
            <person name="Rohde M."/>
            <person name="Spring S."/>
            <person name="Goker M."/>
            <person name="Woyke T."/>
            <person name="Bristow J."/>
            <person name="Eisen J.A."/>
            <person name="Markowitz V."/>
            <person name="Hugenholtz P."/>
            <person name="Kyrpides N.C."/>
            <person name="Klenk H.P."/>
            <person name="Mavromatis K."/>
        </authorList>
    </citation>
    <scope>NUCLEOTIDE SEQUENCE [LARGE SCALE GENOMIC DNA]</scope>
    <source>
        <strain evidence="2">ATCC 700847 / DSM 10411 / MH2</strain>
    </source>
</reference>
<dbReference type="STRING" id="760142.Hipma_0163"/>
<dbReference type="eggNOG" id="COG2122">
    <property type="taxonomic scope" value="Bacteria"/>
</dbReference>
<dbReference type="Gene3D" id="3.10.520.10">
    <property type="entry name" value="ApbE-like domains"/>
    <property type="match status" value="1"/>
</dbReference>
<reference evidence="2" key="2">
    <citation type="submission" date="2011-03" db="EMBL/GenBank/DDBJ databases">
        <title>The complete genome of Hippea maritima DSM 10411.</title>
        <authorList>
            <consortium name="US DOE Joint Genome Institute (JGI-PGF)"/>
            <person name="Lucas S."/>
            <person name="Copeland A."/>
            <person name="Lapidus A."/>
            <person name="Bruce D."/>
            <person name="Goodwin L."/>
            <person name="Pitluck S."/>
            <person name="Peters L."/>
            <person name="Kyrpides N."/>
            <person name="Mavromatis K."/>
            <person name="Pagani I."/>
            <person name="Ivanova N."/>
            <person name="Mikhailova N."/>
            <person name="Lu M."/>
            <person name="Detter J.C."/>
            <person name="Tapia R."/>
            <person name="Han C."/>
            <person name="Land M."/>
            <person name="Hauser L."/>
            <person name="Markowitz V."/>
            <person name="Cheng J.-F."/>
            <person name="Hugenholtz P."/>
            <person name="Woyke T."/>
            <person name="Wu D."/>
            <person name="Spring S."/>
            <person name="Schroeder M."/>
            <person name="Brambilla E."/>
            <person name="Klenk H.-P."/>
            <person name="Eisen J.A."/>
        </authorList>
    </citation>
    <scope>NUCLEOTIDE SEQUENCE [LARGE SCALE GENOMIC DNA]</scope>
    <source>
        <strain evidence="2">ATCC 700847 / DSM 10411 / MH2</strain>
    </source>
</reference>
<sequence>MRRVYRELFNLEGFESFEVSYKKSNLFIKSCKNARFEVFKYLKKLIDELEIYIEKRKDFLSSLTPIKQDKKAPKIAQAMIEAARIAGVGPMAAVAGAVAEFIGKNLLKECNECIVENGGDVFLKLNKQATIGVFTTNPYFKDKLAINLSCTGLGCGICSSSSKIGPSLSLGRADLAMIVDKDCAKADALATKTANLIKEESDIDKAIEFAKSKNIIGCLFIKDKKLGIWGNLKVV</sequence>
<evidence type="ECO:0000313" key="1">
    <source>
        <dbReference type="EMBL" id="AEA33142.1"/>
    </source>
</evidence>
<dbReference type="InParanoid" id="F2LX84"/>
<dbReference type="RefSeq" id="WP_013681187.1">
    <property type="nucleotide sequence ID" value="NC_015318.1"/>
</dbReference>
<dbReference type="OrthoDB" id="9787842at2"/>
<name>F2LX84_HIPMA</name>